<reference evidence="16" key="1">
    <citation type="journal article" date="2019" name="Int. J. Syst. Evol. Microbiol.">
        <title>The Global Catalogue of Microorganisms (GCM) 10K type strain sequencing project: providing services to taxonomists for standard genome sequencing and annotation.</title>
        <authorList>
            <consortium name="The Broad Institute Genomics Platform"/>
            <consortium name="The Broad Institute Genome Sequencing Center for Infectious Disease"/>
            <person name="Wu L."/>
            <person name="Ma J."/>
        </authorList>
    </citation>
    <scope>NUCLEOTIDE SEQUENCE [LARGE SCALE GENOMIC DNA]</scope>
    <source>
        <strain evidence="16">JCM 18304</strain>
    </source>
</reference>
<sequence length="462" mass="50697">MTAGTLETQAPAAPGTRVRGWWPDVIGAAAAFSMLIVVALWIHNQGLQQLANSATTFDSLGRLTGLVSADLLLVQVFLMARVPQIERSFGQDRLARWHRVVGFTSFDLMLAHIVLITLGYAATDHAGVIHEFVDFVLNYPGMLLATAGTVALILIVVTSLRAARRRLRYESWHLLHLYAYLGAGLAIPHELWTGTDFVGNVAATAYWWTVYGIAAGSVLAFRIGLPLWRSRRHGLVVSEVVPETPGVVSVYLSGRNLDRLRVRAGQFFHWRFLSGPGWTRAHPYSLSAAPRPDRLRITVKELGDGSAGARALRPGTRVLIEGPYGQMGAVGRTRQKLTMIASGIGITPLRALLEELPYGPGEATLLYRAHTPDGFTFRDELDELAARRGVRVVYLPGPRASDSSWGPVGDVEDEMLLVRLVPDIVEQDVYVCGPDGWMASAANAARLIGVPEQQLHLEWFSW</sequence>
<dbReference type="PROSITE" id="PS51384">
    <property type="entry name" value="FAD_FR"/>
    <property type="match status" value="1"/>
</dbReference>
<evidence type="ECO:0000256" key="10">
    <source>
        <dbReference type="ARBA" id="ARBA00023004"/>
    </source>
</evidence>
<organism evidence="15 16">
    <name type="scientific">Rugosimonospora acidiphila</name>
    <dbReference type="NCBI Taxonomy" id="556531"/>
    <lineage>
        <taxon>Bacteria</taxon>
        <taxon>Bacillati</taxon>
        <taxon>Actinomycetota</taxon>
        <taxon>Actinomycetes</taxon>
        <taxon>Micromonosporales</taxon>
        <taxon>Micromonosporaceae</taxon>
        <taxon>Rugosimonospora</taxon>
    </lineage>
</organism>
<evidence type="ECO:0000256" key="3">
    <source>
        <dbReference type="ARBA" id="ARBA00022630"/>
    </source>
</evidence>
<comment type="caution">
    <text evidence="15">The sequence shown here is derived from an EMBL/GenBank/DDBJ whole genome shotgun (WGS) entry which is preliminary data.</text>
</comment>
<dbReference type="CDD" id="cd06198">
    <property type="entry name" value="FNR_like_3"/>
    <property type="match status" value="1"/>
</dbReference>
<feature type="transmembrane region" description="Helical" evidence="13">
    <location>
        <begin position="100"/>
        <end position="122"/>
    </location>
</feature>
<feature type="transmembrane region" description="Helical" evidence="13">
    <location>
        <begin position="142"/>
        <end position="163"/>
    </location>
</feature>
<keyword evidence="8 13" id="KW-1133">Transmembrane helix</keyword>
<feature type="transmembrane region" description="Helical" evidence="13">
    <location>
        <begin position="21"/>
        <end position="43"/>
    </location>
</feature>
<evidence type="ECO:0000256" key="6">
    <source>
        <dbReference type="ARBA" id="ARBA00022723"/>
    </source>
</evidence>
<dbReference type="InterPro" id="IPR050415">
    <property type="entry name" value="MRET"/>
</dbReference>
<dbReference type="Proteomes" id="UP001501570">
    <property type="component" value="Unassembled WGS sequence"/>
</dbReference>
<keyword evidence="4 13" id="KW-0812">Transmembrane</keyword>
<keyword evidence="16" id="KW-1185">Reference proteome</keyword>
<evidence type="ECO:0000256" key="13">
    <source>
        <dbReference type="SAM" id="Phobius"/>
    </source>
</evidence>
<dbReference type="EMBL" id="BAABJQ010000011">
    <property type="protein sequence ID" value="GAA5188555.1"/>
    <property type="molecule type" value="Genomic_DNA"/>
</dbReference>
<dbReference type="RefSeq" id="WP_345631533.1">
    <property type="nucleotide sequence ID" value="NZ_BAABJQ010000011.1"/>
</dbReference>
<evidence type="ECO:0000256" key="12">
    <source>
        <dbReference type="ARBA" id="ARBA00023136"/>
    </source>
</evidence>
<dbReference type="PANTHER" id="PTHR47354">
    <property type="entry name" value="NADH OXIDOREDUCTASE HCR"/>
    <property type="match status" value="1"/>
</dbReference>
<evidence type="ECO:0000259" key="14">
    <source>
        <dbReference type="PROSITE" id="PS51384"/>
    </source>
</evidence>
<evidence type="ECO:0000256" key="1">
    <source>
        <dbReference type="ARBA" id="ARBA00001974"/>
    </source>
</evidence>
<dbReference type="PRINTS" id="PR00410">
    <property type="entry name" value="PHEHYDRXLASE"/>
</dbReference>
<feature type="domain" description="FAD-binding FR-type" evidence="14">
    <location>
        <begin position="230"/>
        <end position="330"/>
    </location>
</feature>
<feature type="transmembrane region" description="Helical" evidence="13">
    <location>
        <begin position="205"/>
        <end position="225"/>
    </location>
</feature>
<dbReference type="InterPro" id="IPR017938">
    <property type="entry name" value="Riboflavin_synthase-like_b-brl"/>
</dbReference>
<dbReference type="Pfam" id="PF01794">
    <property type="entry name" value="Ferric_reduct"/>
    <property type="match status" value="1"/>
</dbReference>
<keyword evidence="7" id="KW-0274">FAD</keyword>
<keyword evidence="11" id="KW-0411">Iron-sulfur</keyword>
<dbReference type="Pfam" id="PF00175">
    <property type="entry name" value="NAD_binding_1"/>
    <property type="match status" value="1"/>
</dbReference>
<evidence type="ECO:0000256" key="8">
    <source>
        <dbReference type="ARBA" id="ARBA00022989"/>
    </source>
</evidence>
<evidence type="ECO:0000256" key="7">
    <source>
        <dbReference type="ARBA" id="ARBA00022827"/>
    </source>
</evidence>
<keyword evidence="3" id="KW-0285">Flavoprotein</keyword>
<keyword evidence="5" id="KW-0001">2Fe-2S</keyword>
<keyword evidence="9" id="KW-0560">Oxidoreductase</keyword>
<gene>
    <name evidence="15" type="ORF">GCM10023322_39500</name>
</gene>
<dbReference type="InterPro" id="IPR001433">
    <property type="entry name" value="OxRdtase_FAD/NAD-bd"/>
</dbReference>
<dbReference type="SUPFAM" id="SSF52343">
    <property type="entry name" value="Ferredoxin reductase-like, C-terminal NADP-linked domain"/>
    <property type="match status" value="1"/>
</dbReference>
<evidence type="ECO:0000313" key="16">
    <source>
        <dbReference type="Proteomes" id="UP001501570"/>
    </source>
</evidence>
<keyword evidence="10" id="KW-0408">Iron</keyword>
<evidence type="ECO:0000256" key="5">
    <source>
        <dbReference type="ARBA" id="ARBA00022714"/>
    </source>
</evidence>
<dbReference type="PANTHER" id="PTHR47354:SF8">
    <property type="entry name" value="1,2-PHENYLACETYL-COA EPOXIDASE, SUBUNIT E"/>
    <property type="match status" value="1"/>
</dbReference>
<keyword evidence="6" id="KW-0479">Metal-binding</keyword>
<evidence type="ECO:0000313" key="15">
    <source>
        <dbReference type="EMBL" id="GAA5188555.1"/>
    </source>
</evidence>
<comment type="cofactor">
    <cofactor evidence="1">
        <name>FAD</name>
        <dbReference type="ChEBI" id="CHEBI:57692"/>
    </cofactor>
</comment>
<evidence type="ECO:0000256" key="11">
    <source>
        <dbReference type="ARBA" id="ARBA00023014"/>
    </source>
</evidence>
<evidence type="ECO:0000256" key="2">
    <source>
        <dbReference type="ARBA" id="ARBA00004141"/>
    </source>
</evidence>
<protein>
    <submittedName>
        <fullName evidence="15">Ferric reductase-like transmembrane domain-containing protein</fullName>
    </submittedName>
</protein>
<feature type="transmembrane region" description="Helical" evidence="13">
    <location>
        <begin position="175"/>
        <end position="193"/>
    </location>
</feature>
<dbReference type="Gene3D" id="3.40.50.80">
    <property type="entry name" value="Nucleotide-binding domain of ferredoxin-NADP reductase (FNR) module"/>
    <property type="match status" value="1"/>
</dbReference>
<name>A0ABP9RZ33_9ACTN</name>
<dbReference type="Gene3D" id="2.40.30.10">
    <property type="entry name" value="Translation factors"/>
    <property type="match status" value="1"/>
</dbReference>
<dbReference type="InterPro" id="IPR017927">
    <property type="entry name" value="FAD-bd_FR_type"/>
</dbReference>
<keyword evidence="12 13" id="KW-0472">Membrane</keyword>
<dbReference type="InterPro" id="IPR013130">
    <property type="entry name" value="Fe3_Rdtase_TM_dom"/>
</dbReference>
<comment type="subcellular location">
    <subcellularLocation>
        <location evidence="2">Membrane</location>
        <topology evidence="2">Multi-pass membrane protein</topology>
    </subcellularLocation>
</comment>
<evidence type="ECO:0000256" key="9">
    <source>
        <dbReference type="ARBA" id="ARBA00023002"/>
    </source>
</evidence>
<accession>A0ABP9RZ33</accession>
<proteinExistence type="predicted"/>
<dbReference type="SUPFAM" id="SSF63380">
    <property type="entry name" value="Riboflavin synthase domain-like"/>
    <property type="match status" value="1"/>
</dbReference>
<dbReference type="InterPro" id="IPR039261">
    <property type="entry name" value="FNR_nucleotide-bd"/>
</dbReference>
<evidence type="ECO:0000256" key="4">
    <source>
        <dbReference type="ARBA" id="ARBA00022692"/>
    </source>
</evidence>